<name>A0A481YXE6_9VIRU</name>
<reference evidence="2" key="1">
    <citation type="journal article" date="2019" name="MBio">
        <title>Virus Genomes from Deep Sea Sediments Expand the Ocean Megavirome and Support Independent Origins of Viral Gigantism.</title>
        <authorList>
            <person name="Backstrom D."/>
            <person name="Yutin N."/>
            <person name="Jorgensen S.L."/>
            <person name="Dharamshi J."/>
            <person name="Homa F."/>
            <person name="Zaremba-Niedwiedzka K."/>
            <person name="Spang A."/>
            <person name="Wolf Y.I."/>
            <person name="Koonin E.V."/>
            <person name="Ettema T.J."/>
        </authorList>
    </citation>
    <scope>NUCLEOTIDE SEQUENCE</scope>
</reference>
<organism evidence="2">
    <name type="scientific">Marseillevirus LCMAC202</name>
    <dbReference type="NCBI Taxonomy" id="2506606"/>
    <lineage>
        <taxon>Viruses</taxon>
        <taxon>Varidnaviria</taxon>
        <taxon>Bamfordvirae</taxon>
        <taxon>Nucleocytoviricota</taxon>
        <taxon>Megaviricetes</taxon>
        <taxon>Pimascovirales</taxon>
        <taxon>Pimascovirales incertae sedis</taxon>
        <taxon>Marseilleviridae</taxon>
    </lineage>
</organism>
<sequence length="254" mass="30455">MTVASNTKRKRQTDEDKIRSSSDLPSTPNKKILYPLFADCTQFTLDPYWQQVFEECSRGKFPRGSGIDSEGKMVYFRNRTSNNSNNRNYVSYKIKKNPEQIFKDLKRLFQEHLNFKSIRDRQEIQAELDEICKSLQESFTGSWQKIKRKKIKDPIIRRYILDLKETHNLNDEETAEVAQIIKLGFLFNWIANEQVVYEDQRILDIITLHFDPDDRSFELDEPNTQYKREYKPKLVKLSTLWEKHLEKPRNRYML</sequence>
<evidence type="ECO:0000313" key="2">
    <source>
        <dbReference type="EMBL" id="QBK87902.1"/>
    </source>
</evidence>
<dbReference type="EMBL" id="MK500371">
    <property type="protein sequence ID" value="QBK87902.1"/>
    <property type="molecule type" value="Genomic_DNA"/>
</dbReference>
<gene>
    <name evidence="2" type="ORF">LCMAC202_02630</name>
</gene>
<evidence type="ECO:0000256" key="1">
    <source>
        <dbReference type="SAM" id="MobiDB-lite"/>
    </source>
</evidence>
<accession>A0A481YXE6</accession>
<feature type="region of interest" description="Disordered" evidence="1">
    <location>
        <begin position="1"/>
        <end position="26"/>
    </location>
</feature>
<protein>
    <submittedName>
        <fullName evidence="2">Uncharacterized protein</fullName>
    </submittedName>
</protein>
<proteinExistence type="predicted"/>